<name>A0A495JV99_9ACTN</name>
<dbReference type="OrthoDB" id="5243103at2"/>
<accession>A0A495JV99</accession>
<dbReference type="RefSeq" id="WP_121160261.1">
    <property type="nucleotide sequence ID" value="NZ_RBKT01000001.1"/>
</dbReference>
<keyword evidence="2" id="KW-1185">Reference proteome</keyword>
<dbReference type="AlphaFoldDB" id="A0A495JV99"/>
<proteinExistence type="predicted"/>
<sequence length="121" mass="13958">MRTETMLGLLAVEERLVLDSGYRIDAASRSMYQPVSTPLRNDGIFRHWMLRGETYRLEHDGTGWRVHNDLFGHHEYRLVDAQDAQYVAQLPLGAGELHLEAGTRYEIRTIEPMGPWALYSL</sequence>
<protein>
    <submittedName>
        <fullName evidence="1">Uncharacterized protein</fullName>
    </submittedName>
</protein>
<dbReference type="Proteomes" id="UP000277671">
    <property type="component" value="Unassembled WGS sequence"/>
</dbReference>
<comment type="caution">
    <text evidence="1">The sequence shown here is derived from an EMBL/GenBank/DDBJ whole genome shotgun (WGS) entry which is preliminary data.</text>
</comment>
<gene>
    <name evidence="1" type="ORF">BDK92_6668</name>
</gene>
<dbReference type="EMBL" id="RBKT01000001">
    <property type="protein sequence ID" value="RKR92232.1"/>
    <property type="molecule type" value="Genomic_DNA"/>
</dbReference>
<organism evidence="1 2">
    <name type="scientific">Micromonospora pisi</name>
    <dbReference type="NCBI Taxonomy" id="589240"/>
    <lineage>
        <taxon>Bacteria</taxon>
        <taxon>Bacillati</taxon>
        <taxon>Actinomycetota</taxon>
        <taxon>Actinomycetes</taxon>
        <taxon>Micromonosporales</taxon>
        <taxon>Micromonosporaceae</taxon>
        <taxon>Micromonospora</taxon>
    </lineage>
</organism>
<reference evidence="1 2" key="1">
    <citation type="submission" date="2018-10" db="EMBL/GenBank/DDBJ databases">
        <title>Sequencing the genomes of 1000 actinobacteria strains.</title>
        <authorList>
            <person name="Klenk H.-P."/>
        </authorList>
    </citation>
    <scope>NUCLEOTIDE SEQUENCE [LARGE SCALE GENOMIC DNA]</scope>
    <source>
        <strain evidence="1 2">DSM 45175</strain>
    </source>
</reference>
<evidence type="ECO:0000313" key="2">
    <source>
        <dbReference type="Proteomes" id="UP000277671"/>
    </source>
</evidence>
<evidence type="ECO:0000313" key="1">
    <source>
        <dbReference type="EMBL" id="RKR92232.1"/>
    </source>
</evidence>